<evidence type="ECO:0008006" key="3">
    <source>
        <dbReference type="Google" id="ProtNLM"/>
    </source>
</evidence>
<accession>A0A518DLT9</accession>
<evidence type="ECO:0000313" key="1">
    <source>
        <dbReference type="EMBL" id="QDU92807.1"/>
    </source>
</evidence>
<name>A0A518DLT9_9BACT</name>
<protein>
    <recommendedName>
        <fullName evidence="3">DUF4303 domain-containing protein</fullName>
    </recommendedName>
</protein>
<dbReference type="OrthoDB" id="3078531at2"/>
<gene>
    <name evidence="1" type="ORF">Pla8534_05800</name>
</gene>
<dbReference type="Proteomes" id="UP000317648">
    <property type="component" value="Chromosome"/>
</dbReference>
<dbReference type="AlphaFoldDB" id="A0A518DLT9"/>
<sequence>MVMNINKWTGTLAKLTAQSLHDFREESGDEPMAIFVIDCLPWDGFLALSFLTQKERDELPGEVSMDEMESWRHYNFNEEMDRWTSESGDWLVETMAEAWEEAEDDVRDETGKEFLRACVAAAKSPIVQKALEAFPLSPSFHISVTHADTKEEFYS</sequence>
<organism evidence="1 2">
    <name type="scientific">Lignipirellula cremea</name>
    <dbReference type="NCBI Taxonomy" id="2528010"/>
    <lineage>
        <taxon>Bacteria</taxon>
        <taxon>Pseudomonadati</taxon>
        <taxon>Planctomycetota</taxon>
        <taxon>Planctomycetia</taxon>
        <taxon>Pirellulales</taxon>
        <taxon>Pirellulaceae</taxon>
        <taxon>Lignipirellula</taxon>
    </lineage>
</organism>
<dbReference type="EMBL" id="CP036433">
    <property type="protein sequence ID" value="QDU92807.1"/>
    <property type="molecule type" value="Genomic_DNA"/>
</dbReference>
<dbReference type="KEGG" id="lcre:Pla8534_05800"/>
<dbReference type="RefSeq" id="WP_145049080.1">
    <property type="nucleotide sequence ID" value="NZ_CP036433.1"/>
</dbReference>
<evidence type="ECO:0000313" key="2">
    <source>
        <dbReference type="Proteomes" id="UP000317648"/>
    </source>
</evidence>
<reference evidence="1 2" key="1">
    <citation type="submission" date="2019-02" db="EMBL/GenBank/DDBJ databases">
        <title>Deep-cultivation of Planctomycetes and their phenomic and genomic characterization uncovers novel biology.</title>
        <authorList>
            <person name="Wiegand S."/>
            <person name="Jogler M."/>
            <person name="Boedeker C."/>
            <person name="Pinto D."/>
            <person name="Vollmers J."/>
            <person name="Rivas-Marin E."/>
            <person name="Kohn T."/>
            <person name="Peeters S.H."/>
            <person name="Heuer A."/>
            <person name="Rast P."/>
            <person name="Oberbeckmann S."/>
            <person name="Bunk B."/>
            <person name="Jeske O."/>
            <person name="Meyerdierks A."/>
            <person name="Storesund J.E."/>
            <person name="Kallscheuer N."/>
            <person name="Luecker S."/>
            <person name="Lage O.M."/>
            <person name="Pohl T."/>
            <person name="Merkel B.J."/>
            <person name="Hornburger P."/>
            <person name="Mueller R.-W."/>
            <person name="Bruemmer F."/>
            <person name="Labrenz M."/>
            <person name="Spormann A.M."/>
            <person name="Op den Camp H."/>
            <person name="Overmann J."/>
            <person name="Amann R."/>
            <person name="Jetten M.S.M."/>
            <person name="Mascher T."/>
            <person name="Medema M.H."/>
            <person name="Devos D.P."/>
            <person name="Kaster A.-K."/>
            <person name="Ovreas L."/>
            <person name="Rohde M."/>
            <person name="Galperin M.Y."/>
            <person name="Jogler C."/>
        </authorList>
    </citation>
    <scope>NUCLEOTIDE SEQUENCE [LARGE SCALE GENOMIC DNA]</scope>
    <source>
        <strain evidence="1 2">Pla85_3_4</strain>
    </source>
</reference>
<keyword evidence="2" id="KW-1185">Reference proteome</keyword>
<proteinExistence type="predicted"/>